<dbReference type="OrthoDB" id="9777694at2"/>
<dbReference type="EMBL" id="PHUF01000005">
    <property type="protein sequence ID" value="PKB14120.1"/>
    <property type="molecule type" value="Genomic_DNA"/>
</dbReference>
<evidence type="ECO:0000256" key="1">
    <source>
        <dbReference type="SAM" id="Coils"/>
    </source>
</evidence>
<accession>A0A2N0H5B0</accession>
<evidence type="ECO:0000313" key="3">
    <source>
        <dbReference type="Proteomes" id="UP000232587"/>
    </source>
</evidence>
<feature type="coiled-coil region" evidence="1">
    <location>
        <begin position="280"/>
        <end position="307"/>
    </location>
</feature>
<comment type="caution">
    <text evidence="2">The sequence shown here is derived from an EMBL/GenBank/DDBJ whole genome shotgun (WGS) entry which is preliminary data.</text>
</comment>
<evidence type="ECO:0000313" key="2">
    <source>
        <dbReference type="EMBL" id="PKB14120.1"/>
    </source>
</evidence>
<sequence length="385" mass="44862">MDHQPEGSGPITLTRDELYRLVWETPMSRLAERFGLSGNGLAKICRRLDVPYPPRGYWARLAAKKEVRATALPRARPGTPSSTAIYRKVPKPAEELAPGLQSALSEVMAKVGVLRVPERLHKPHAIIAGWLAEHERQLELARRDRDRWTVHYRPRDFTPMDRRRHRLLDALFKALEIQGARIGENDRHDLHVVVSGEKLEFELREKYRQVRRPLTAEELRWGSYKTGTRQELKPTGFFLFAIRSYLPRTLRREWLERDDAPIEDRLAEIAATFMVAGPIMAEERRQREEEARRAEEARQRRRQDRNRWRRFTEIAAAWDEAGTARRFLLALRELDLPEESRIEGRPIAEWLDWAEQKLKAADPIERGIAAVVGDIAKVSPWTYQD</sequence>
<reference evidence="2 3" key="1">
    <citation type="submission" date="2017-11" db="EMBL/GenBank/DDBJ databases">
        <title>Genomic Encyclopedia of Type Strains, Phase III (KMG-III): the genomes of soil and plant-associated and newly described type strains.</title>
        <authorList>
            <person name="Whitman W."/>
        </authorList>
    </citation>
    <scope>NUCLEOTIDE SEQUENCE [LARGE SCALE GENOMIC DNA]</scope>
    <source>
        <strain evidence="2 3">CGMCC 1.12274</strain>
    </source>
</reference>
<gene>
    <name evidence="2" type="ORF">B0I00_2749</name>
</gene>
<name>A0A2N0H5B0_9SPHN</name>
<dbReference type="RefSeq" id="WP_100867957.1">
    <property type="nucleotide sequence ID" value="NZ_PHUF01000005.1"/>
</dbReference>
<dbReference type="AlphaFoldDB" id="A0A2N0H5B0"/>
<keyword evidence="3" id="KW-1185">Reference proteome</keyword>
<organism evidence="2 3">
    <name type="scientific">Novosphingobium kunmingense</name>
    <dbReference type="NCBI Taxonomy" id="1211806"/>
    <lineage>
        <taxon>Bacteria</taxon>
        <taxon>Pseudomonadati</taxon>
        <taxon>Pseudomonadota</taxon>
        <taxon>Alphaproteobacteria</taxon>
        <taxon>Sphingomonadales</taxon>
        <taxon>Sphingomonadaceae</taxon>
        <taxon>Novosphingobium</taxon>
    </lineage>
</organism>
<proteinExistence type="predicted"/>
<protein>
    <submittedName>
        <fullName evidence="2">Uncharacterized protein</fullName>
    </submittedName>
</protein>
<keyword evidence="1" id="KW-0175">Coiled coil</keyword>
<dbReference type="Proteomes" id="UP000232587">
    <property type="component" value="Unassembled WGS sequence"/>
</dbReference>